<dbReference type="Proteomes" id="UP000431269">
    <property type="component" value="Chromosome"/>
</dbReference>
<evidence type="ECO:0000313" key="2">
    <source>
        <dbReference type="EMBL" id="QGZ94344.1"/>
    </source>
</evidence>
<reference evidence="3" key="1">
    <citation type="submission" date="2019-12" db="EMBL/GenBank/DDBJ databases">
        <title>Complete genome of Terracaulis silvestris 0127_4.</title>
        <authorList>
            <person name="Vieira S."/>
            <person name="Riedel T."/>
            <person name="Sproer C."/>
            <person name="Pascual J."/>
            <person name="Boedeker C."/>
            <person name="Overmann J."/>
        </authorList>
    </citation>
    <scope>NUCLEOTIDE SEQUENCE [LARGE SCALE GENOMIC DNA]</scope>
    <source>
        <strain evidence="3">0127_4</strain>
    </source>
</reference>
<accession>A0A6I6MN22</accession>
<evidence type="ECO:0000256" key="1">
    <source>
        <dbReference type="SAM" id="Phobius"/>
    </source>
</evidence>
<dbReference type="RefSeq" id="WP_158765292.1">
    <property type="nucleotide sequence ID" value="NZ_CP047045.1"/>
</dbReference>
<gene>
    <name evidence="2" type="ORF">DSM104635_01162</name>
</gene>
<name>A0A6I6MN22_9CAUL</name>
<dbReference type="InterPro" id="IPR009045">
    <property type="entry name" value="Zn_M74/Hedgehog-like"/>
</dbReference>
<keyword evidence="1" id="KW-0472">Membrane</keyword>
<keyword evidence="1" id="KW-1133">Transmembrane helix</keyword>
<organism evidence="2 3">
    <name type="scientific">Terricaulis silvestris</name>
    <dbReference type="NCBI Taxonomy" id="2686094"/>
    <lineage>
        <taxon>Bacteria</taxon>
        <taxon>Pseudomonadati</taxon>
        <taxon>Pseudomonadota</taxon>
        <taxon>Alphaproteobacteria</taxon>
        <taxon>Caulobacterales</taxon>
        <taxon>Caulobacteraceae</taxon>
        <taxon>Terricaulis</taxon>
    </lineage>
</organism>
<proteinExistence type="predicted"/>
<sequence length="264" mass="29067">MRIAIHAALILALTLLTQVGALIYAAALGTRRYAPFARTPAGFALLFVALYAASWWPIERIAAVSGRASLPCIERAGLSSSAFSCVLHRHYADARLVSIASRLANDMDRRFPGTITRTLDGSFPFIDGLPLPPHLSHDDGEKLDLAFYYRRNGEYRPGALASPIGYWRFEQPASGEAQPCGGASTGLRWNMAWFAPFTADDLELNAGRTRYALRWLASSGAQEGVGKVFVEPHLAQRLNVHGEVIRFQGCRAARHDDHIHVQLR</sequence>
<dbReference type="AlphaFoldDB" id="A0A6I6MN22"/>
<dbReference type="EMBL" id="CP047045">
    <property type="protein sequence ID" value="QGZ94344.1"/>
    <property type="molecule type" value="Genomic_DNA"/>
</dbReference>
<dbReference type="Gene3D" id="3.30.1380.10">
    <property type="match status" value="1"/>
</dbReference>
<protein>
    <submittedName>
        <fullName evidence="2">Uncharacterized protein</fullName>
    </submittedName>
</protein>
<dbReference type="KEGG" id="tsv:DSM104635_01162"/>
<keyword evidence="1" id="KW-0812">Transmembrane</keyword>
<keyword evidence="3" id="KW-1185">Reference proteome</keyword>
<evidence type="ECO:0000313" key="3">
    <source>
        <dbReference type="Proteomes" id="UP000431269"/>
    </source>
</evidence>
<feature type="transmembrane region" description="Helical" evidence="1">
    <location>
        <begin position="41"/>
        <end position="58"/>
    </location>
</feature>